<name>A0AAU7BWI1_9FLAO</name>
<dbReference type="Pfam" id="PF13302">
    <property type="entry name" value="Acetyltransf_3"/>
    <property type="match status" value="1"/>
</dbReference>
<dbReference type="EMBL" id="CP157199">
    <property type="protein sequence ID" value="XBG62498.1"/>
    <property type="molecule type" value="Genomic_DNA"/>
</dbReference>
<dbReference type="InterPro" id="IPR016181">
    <property type="entry name" value="Acyl_CoA_acyltransferase"/>
</dbReference>
<dbReference type="InterPro" id="IPR000182">
    <property type="entry name" value="GNAT_dom"/>
</dbReference>
<gene>
    <name evidence="2" type="ORF">ABGB03_06225</name>
</gene>
<protein>
    <submittedName>
        <fullName evidence="2">GNAT family protein</fullName>
        <ecNumber evidence="2">2.-.-.-</ecNumber>
    </submittedName>
</protein>
<dbReference type="GO" id="GO:0016747">
    <property type="term" value="F:acyltransferase activity, transferring groups other than amino-acyl groups"/>
    <property type="evidence" value="ECO:0007669"/>
    <property type="project" value="InterPro"/>
</dbReference>
<accession>A0AAU7BWI1</accession>
<organism evidence="2">
    <name type="scientific">Pontimicrobium sp. SW4</name>
    <dbReference type="NCBI Taxonomy" id="3153519"/>
    <lineage>
        <taxon>Bacteria</taxon>
        <taxon>Pseudomonadati</taxon>
        <taxon>Bacteroidota</taxon>
        <taxon>Flavobacteriia</taxon>
        <taxon>Flavobacteriales</taxon>
        <taxon>Flavobacteriaceae</taxon>
        <taxon>Pontimicrobium</taxon>
    </lineage>
</organism>
<proteinExistence type="predicted"/>
<dbReference type="RefSeq" id="WP_347925761.1">
    <property type="nucleotide sequence ID" value="NZ_CP157199.1"/>
</dbReference>
<dbReference type="Gene3D" id="3.40.630.30">
    <property type="match status" value="1"/>
</dbReference>
<evidence type="ECO:0000313" key="2">
    <source>
        <dbReference type="EMBL" id="XBG62498.1"/>
    </source>
</evidence>
<keyword evidence="2" id="KW-0808">Transferase</keyword>
<feature type="domain" description="N-acetyltransferase" evidence="1">
    <location>
        <begin position="10"/>
        <end position="148"/>
    </location>
</feature>
<dbReference type="SUPFAM" id="SSF55729">
    <property type="entry name" value="Acyl-CoA N-acyltransferases (Nat)"/>
    <property type="match status" value="1"/>
</dbReference>
<dbReference type="PANTHER" id="PTHR43610">
    <property type="entry name" value="BLL6696 PROTEIN"/>
    <property type="match status" value="1"/>
</dbReference>
<reference evidence="2" key="1">
    <citation type="submission" date="2024-05" db="EMBL/GenBank/DDBJ databases">
        <title>Pontimicrobium maritimus sp. nov., isolated form sea water.</title>
        <authorList>
            <person name="Muhammad N."/>
            <person name="Vuong T.Q."/>
            <person name="Han H.L."/>
            <person name="Kim S.-G."/>
        </authorList>
    </citation>
    <scope>NUCLEOTIDE SEQUENCE</scope>
    <source>
        <strain evidence="2">SW4</strain>
    </source>
</reference>
<dbReference type="EC" id="2.-.-.-" evidence="2"/>
<dbReference type="AlphaFoldDB" id="A0AAU7BWI1"/>
<dbReference type="PANTHER" id="PTHR43610:SF1">
    <property type="entry name" value="N-ACETYLTRANSFERASE DOMAIN-CONTAINING PROTEIN"/>
    <property type="match status" value="1"/>
</dbReference>
<sequence length="190" mass="22174">MKAPTLENERVKLSLLDLSNYKNLIEIASQDNLIQYSPSDISTPEKLKAYVQVAVDGYYHKTIIPFIIYDKQTQTYAGSTRFGLINWKNKVLHIGWTWVGKQFQGTGLNTHMKFLMLQYAFETLEFDKVEFRIDERNVASRKAVEKLNAKLEGILRKDTLMQDGYKRSTCCYGILKDEWPEIKVSIFKRF</sequence>
<evidence type="ECO:0000259" key="1">
    <source>
        <dbReference type="Pfam" id="PF13302"/>
    </source>
</evidence>